<reference evidence="4" key="1">
    <citation type="submission" date="2016-10" db="EMBL/GenBank/DDBJ databases">
        <authorList>
            <person name="Varghese N."/>
            <person name="Submissions S."/>
        </authorList>
    </citation>
    <scope>NUCLEOTIDE SEQUENCE [LARGE SCALE GENOMIC DNA]</scope>
    <source>
        <strain evidence="4">DSM 17453</strain>
    </source>
</reference>
<dbReference type="InterPro" id="IPR051447">
    <property type="entry name" value="Lipoprotein-release_system"/>
</dbReference>
<dbReference type="OrthoDB" id="1522724at2"/>
<proteinExistence type="predicted"/>
<dbReference type="EMBL" id="FOBV01000005">
    <property type="protein sequence ID" value="SEM64738.1"/>
    <property type="molecule type" value="Genomic_DNA"/>
</dbReference>
<keyword evidence="3" id="KW-0449">Lipoprotein</keyword>
<dbReference type="STRING" id="295069.SAMN05421856_10555"/>
<dbReference type="InterPro" id="IPR025857">
    <property type="entry name" value="MacB_PCD"/>
</dbReference>
<feature type="transmembrane region" description="Helical" evidence="1">
    <location>
        <begin position="322"/>
        <end position="351"/>
    </location>
</feature>
<keyword evidence="1" id="KW-1133">Transmembrane helix</keyword>
<sequence>MKNIAFYIASRYLLAKKGSTAVTFITWLAVGAMTVAVTAMFVIISVFSGLEDLNKELISNLHADLTIKSSSGKTLKDFDKINSILKNNKEISNFSRLIEEKVYISYNGKGDIAYLRGVDSAYTKVNPIDKDIFYGSYPGFKYSNEVLMENSLDNRLSIPVSSDSGYATIFMPKPGTGIINKEEDIYNKKDILVTGIFPGKDQLDNYIISPIELTEELLNLPKHSAYQIVIKLKNPDNSNTVKQQLLSSLGKNVEIKTKEEENAAFWKMINTEKLFIYLIFALVIFITTFNLAGAIIILQIDKKQQAKSLISLGLPLSHLRQIYFYTGILIVVLGIISGLIIGTALCYFQQYTEFFKANDVLPFPIKIVGKNYLIVSFTAAIFGIGISWVFSKIGKDYITKN</sequence>
<dbReference type="PANTHER" id="PTHR30489:SF0">
    <property type="entry name" value="LIPOPROTEIN-RELEASING SYSTEM TRANSMEMBRANE PROTEIN LOLE"/>
    <property type="match status" value="1"/>
</dbReference>
<evidence type="ECO:0000313" key="3">
    <source>
        <dbReference type="EMBL" id="SEM64738.1"/>
    </source>
</evidence>
<keyword evidence="4" id="KW-1185">Reference proteome</keyword>
<organism evidence="3 4">
    <name type="scientific">Chryseobacterium taichungense</name>
    <dbReference type="NCBI Taxonomy" id="295069"/>
    <lineage>
        <taxon>Bacteria</taxon>
        <taxon>Pseudomonadati</taxon>
        <taxon>Bacteroidota</taxon>
        <taxon>Flavobacteriia</taxon>
        <taxon>Flavobacteriales</taxon>
        <taxon>Weeksellaceae</taxon>
        <taxon>Chryseobacterium group</taxon>
        <taxon>Chryseobacterium</taxon>
    </lineage>
</organism>
<accession>A0A1H8A4I0</accession>
<dbReference type="PANTHER" id="PTHR30489">
    <property type="entry name" value="LIPOPROTEIN-RELEASING SYSTEM TRANSMEMBRANE PROTEIN LOLE"/>
    <property type="match status" value="1"/>
</dbReference>
<evidence type="ECO:0000259" key="2">
    <source>
        <dbReference type="Pfam" id="PF12704"/>
    </source>
</evidence>
<name>A0A1H8A4I0_9FLAO</name>
<evidence type="ECO:0000313" key="4">
    <source>
        <dbReference type="Proteomes" id="UP000199450"/>
    </source>
</evidence>
<feature type="transmembrane region" description="Helical" evidence="1">
    <location>
        <begin position="21"/>
        <end position="47"/>
    </location>
</feature>
<feature type="domain" description="MacB-like periplasmic core" evidence="2">
    <location>
        <begin position="26"/>
        <end position="245"/>
    </location>
</feature>
<dbReference type="Pfam" id="PF12704">
    <property type="entry name" value="MacB_PCD"/>
    <property type="match status" value="1"/>
</dbReference>
<protein>
    <submittedName>
        <fullName evidence="3">Lipoprotein-releasing system permease protein</fullName>
    </submittedName>
</protein>
<dbReference type="GO" id="GO:0044874">
    <property type="term" value="P:lipoprotein localization to outer membrane"/>
    <property type="evidence" value="ECO:0007669"/>
    <property type="project" value="TreeGrafter"/>
</dbReference>
<feature type="transmembrane region" description="Helical" evidence="1">
    <location>
        <begin position="371"/>
        <end position="390"/>
    </location>
</feature>
<keyword evidence="1" id="KW-0812">Transmembrane</keyword>
<dbReference type="GO" id="GO:0098797">
    <property type="term" value="C:plasma membrane protein complex"/>
    <property type="evidence" value="ECO:0007669"/>
    <property type="project" value="TreeGrafter"/>
</dbReference>
<dbReference type="AlphaFoldDB" id="A0A1H8A4I0"/>
<dbReference type="Proteomes" id="UP000199450">
    <property type="component" value="Unassembled WGS sequence"/>
</dbReference>
<keyword evidence="1" id="KW-0472">Membrane</keyword>
<dbReference type="RefSeq" id="WP_090000181.1">
    <property type="nucleotide sequence ID" value="NZ_FOBV01000005.1"/>
</dbReference>
<gene>
    <name evidence="3" type="ORF">SAMN05421856_10555</name>
</gene>
<feature type="transmembrane region" description="Helical" evidence="1">
    <location>
        <begin position="274"/>
        <end position="301"/>
    </location>
</feature>
<evidence type="ECO:0000256" key="1">
    <source>
        <dbReference type="SAM" id="Phobius"/>
    </source>
</evidence>